<feature type="transmembrane region" description="Helical" evidence="2">
    <location>
        <begin position="274"/>
        <end position="296"/>
    </location>
</feature>
<comment type="caution">
    <text evidence="4">The sequence shown here is derived from an EMBL/GenBank/DDBJ whole genome shotgun (WGS) entry which is preliminary data.</text>
</comment>
<evidence type="ECO:0000256" key="2">
    <source>
        <dbReference type="SAM" id="Phobius"/>
    </source>
</evidence>
<feature type="compositionally biased region" description="Polar residues" evidence="1">
    <location>
        <begin position="351"/>
        <end position="365"/>
    </location>
</feature>
<reference evidence="4" key="1">
    <citation type="submission" date="2019-12" db="EMBL/GenBank/DDBJ databases">
        <title>The whole-genome sequencing of Haloarcula japonica strain pws8.</title>
        <authorList>
            <person name="Verma D.K."/>
            <person name="Gopal K."/>
            <person name="Prasad E.S."/>
        </authorList>
    </citation>
    <scope>NUCLEOTIDE SEQUENCE</scope>
    <source>
        <strain evidence="4">Pws8</strain>
    </source>
</reference>
<proteinExistence type="predicted"/>
<dbReference type="Pfam" id="PF26514">
    <property type="entry name" value="DUF8173"/>
    <property type="match status" value="1"/>
</dbReference>
<keyword evidence="2" id="KW-0812">Transmembrane</keyword>
<dbReference type="InterPro" id="IPR007607">
    <property type="entry name" value="BacA/B"/>
</dbReference>
<dbReference type="Proteomes" id="UP000610611">
    <property type="component" value="Unassembled WGS sequence"/>
</dbReference>
<dbReference type="InterPro" id="IPR058486">
    <property type="entry name" value="DUF8173"/>
</dbReference>
<protein>
    <submittedName>
        <fullName evidence="4">Cell shape determination protein CcmA</fullName>
    </submittedName>
</protein>
<keyword evidence="2" id="KW-1133">Transmembrane helix</keyword>
<feature type="transmembrane region" description="Helical" evidence="2">
    <location>
        <begin position="244"/>
        <end position="268"/>
    </location>
</feature>
<evidence type="ECO:0000313" key="4">
    <source>
        <dbReference type="EMBL" id="NLV06188.1"/>
    </source>
</evidence>
<feature type="transmembrane region" description="Helical" evidence="2">
    <location>
        <begin position="330"/>
        <end position="348"/>
    </location>
</feature>
<dbReference type="RefSeq" id="WP_170083274.1">
    <property type="nucleotide sequence ID" value="NZ_WOWB01000001.1"/>
</dbReference>
<dbReference type="AlphaFoldDB" id="A0A847U4S8"/>
<accession>A0A847U4S8</accession>
<organism evidence="4 5">
    <name type="scientific">Haloarcula rubripromontorii</name>
    <dbReference type="NCBI Taxonomy" id="1705562"/>
    <lineage>
        <taxon>Archaea</taxon>
        <taxon>Methanobacteriati</taxon>
        <taxon>Methanobacteriota</taxon>
        <taxon>Stenosarchaea group</taxon>
        <taxon>Halobacteria</taxon>
        <taxon>Halobacteriales</taxon>
        <taxon>Haloarculaceae</taxon>
        <taxon>Haloarcula</taxon>
    </lineage>
</organism>
<keyword evidence="2" id="KW-0472">Membrane</keyword>
<evidence type="ECO:0000259" key="3">
    <source>
        <dbReference type="Pfam" id="PF26514"/>
    </source>
</evidence>
<feature type="region of interest" description="Disordered" evidence="1">
    <location>
        <begin position="351"/>
        <end position="374"/>
    </location>
</feature>
<evidence type="ECO:0000256" key="1">
    <source>
        <dbReference type="SAM" id="MobiDB-lite"/>
    </source>
</evidence>
<evidence type="ECO:0000313" key="5">
    <source>
        <dbReference type="Proteomes" id="UP000610611"/>
    </source>
</evidence>
<sequence length="374" mass="37814">MERLSTAPCRRTLVLAVIFALLMQAGVGVVAAQSSEGPTGTVVVDEGETVDSIDTLANTIVVRGTVTGDLTGVASTVHVTETGRVGGDVEAAAATIRIDGAVDGDVNAAGANVVVSETAAIGGNLDVGAGYALIDGTVGGNVQAGAETLELGPNAEVDGEFRYDAGTFDRSSEAVVAGGVVQDSSIRGASGPPLEPFTIPNWVGVVYGLFANLLLGVLLLAVFPDFSAGVAMRVADQPLRSGGVGLLTLVAVPLVLVVLAITIVGIPLSLLGAVAFGLMAWAGSVYGQYAIGAWALDRVDRGNRWLALGIGIVGFTLLGAVPFVGWLFDFVAFLLGLGAFTLALRTSYRNRGQDGTSGGRQTTLDESGGDAPAA</sequence>
<feature type="transmembrane region" description="Helical" evidence="2">
    <location>
        <begin position="305"/>
        <end position="324"/>
    </location>
</feature>
<dbReference type="EMBL" id="WOWB01000001">
    <property type="protein sequence ID" value="NLV06188.1"/>
    <property type="molecule type" value="Genomic_DNA"/>
</dbReference>
<feature type="transmembrane region" description="Helical" evidence="2">
    <location>
        <begin position="202"/>
        <end position="223"/>
    </location>
</feature>
<name>A0A847U4S8_9EURY</name>
<dbReference type="Pfam" id="PF04519">
    <property type="entry name" value="Bactofilin"/>
    <property type="match status" value="1"/>
</dbReference>
<gene>
    <name evidence="4" type="ORF">GOC83_08610</name>
</gene>
<feature type="domain" description="DUF8173" evidence="3">
    <location>
        <begin position="175"/>
        <end position="340"/>
    </location>
</feature>